<evidence type="ECO:0000256" key="1">
    <source>
        <dbReference type="SAM" id="SignalP"/>
    </source>
</evidence>
<keyword evidence="1" id="KW-0732">Signal</keyword>
<proteinExistence type="predicted"/>
<sequence>MFTCTILLVTTLVLLALIVPVRSVDATTRSPGIKRRILDHACDGACNFIASHCNYCGKDSIDVVDDGMTGGIVEHVGAVACSVVCDFTERKCHCYDDDESCDGTC</sequence>
<feature type="signal peptide" evidence="1">
    <location>
        <begin position="1"/>
        <end position="23"/>
    </location>
</feature>
<evidence type="ECO:0000313" key="2">
    <source>
        <dbReference type="Proteomes" id="UP000695022"/>
    </source>
</evidence>
<name>A0ABM1F378_PRICU</name>
<keyword evidence="2" id="KW-1185">Reference proteome</keyword>
<dbReference type="GeneID" id="106818741"/>
<dbReference type="RefSeq" id="XP_014678899.1">
    <property type="nucleotide sequence ID" value="XM_014823413.1"/>
</dbReference>
<dbReference type="Proteomes" id="UP000695022">
    <property type="component" value="Unplaced"/>
</dbReference>
<protein>
    <submittedName>
        <fullName evidence="3">Uncharacterized protein LOC106818741</fullName>
    </submittedName>
</protein>
<gene>
    <name evidence="3" type="primary">LOC106818741</name>
</gene>
<reference evidence="3" key="1">
    <citation type="submission" date="2025-08" db="UniProtKB">
        <authorList>
            <consortium name="RefSeq"/>
        </authorList>
    </citation>
    <scope>IDENTIFICATION</scope>
</reference>
<accession>A0ABM1F378</accession>
<evidence type="ECO:0000313" key="3">
    <source>
        <dbReference type="RefSeq" id="XP_014678899.1"/>
    </source>
</evidence>
<organism evidence="2 3">
    <name type="scientific">Priapulus caudatus</name>
    <name type="common">Priapulid worm</name>
    <dbReference type="NCBI Taxonomy" id="37621"/>
    <lineage>
        <taxon>Eukaryota</taxon>
        <taxon>Metazoa</taxon>
        <taxon>Ecdysozoa</taxon>
        <taxon>Scalidophora</taxon>
        <taxon>Priapulida</taxon>
        <taxon>Priapulimorpha</taxon>
        <taxon>Priapulimorphida</taxon>
        <taxon>Priapulidae</taxon>
        <taxon>Priapulus</taxon>
    </lineage>
</organism>
<feature type="chain" id="PRO_5047119482" evidence="1">
    <location>
        <begin position="24"/>
        <end position="105"/>
    </location>
</feature>